<dbReference type="EMBL" id="JAMYWD010000006">
    <property type="protein sequence ID" value="KAJ4969358.1"/>
    <property type="molecule type" value="Genomic_DNA"/>
</dbReference>
<dbReference type="NCBIfam" id="TIGR00756">
    <property type="entry name" value="PPR"/>
    <property type="match status" value="5"/>
</dbReference>
<sequence>MATIIHSTLLPSIPQSYLVTSLPPKSLHHHQTLPSIPCLSLAKPKQIEIPFSSSSIKFLLKSHTTQPKQQKQPQQQQLQPHYSSPEVFDSSFLSDDNDSLSDRRHHLLRFSIDNNDFDLAREIHASVVKVEGHTHIANSLIVAYLRLGHINDAHKVFACLSSPDVVSYTALISAYAKSNREGQAIELFFKMRDSGIEPNEYSFVAILTACIRQSDLQLGSQIHSLAIKTAYFFCIYVSNALMATYLESNSSDDANQLFGEMPQRDVASWNTVMSGAVKKLQYERAFELFHNMQQIDGFRVDKFTLSILLDASKGSFAWMKGREIHAYAHKNGFGSNVSVNNALIGFYTKCGSIEDVVAIFEKMPIKDVISWTGMLNAYMEFGLVEAAVQIFDQIWDQNSISYNALLAGYCQNGEGSRALELFQDMVEEGMELSDFTLTSVVNACAILSEVAVSKQIHGFILKVGFGSNPVIEAALLDMCTKCGRMDDAHMMFSQWSNQQHYSIVWTSMICGYARNGKINETLSLFSMMQVEGDIIADEVASTAVLGVCGLLGFHDIGKQLHSYVLKSGFLYDLGVSNAIISMYAKCANMEDASKLFDLMPKHDTVSWNCLIGGLLLHRQGNEALAAWSKMEEMGIKPDSITLVLIISAYIHISTNLVDACCSLLFSMKSLYGIEPTSAHYASMIGVFCYWSYFNKAEELISNMPFEPDGSVWRALLDSCRLRSNTTLGKWAAKHLLAMDLHDPSMCILVANLYSASGRWHCSERIREKMQEKGLQKLPGRSWIIHQNRVHSFFARDKSHIHTKDIYSGLDILILECMKAGYVPDTSFVLHEVEENQKKDFLFYHSAKLAVTYGLLMTGHGKPVHVMKNIHLCGDCHTFLKYVSIVTKREVSLRDASGFHNFRDGECSCRDYW</sequence>
<feature type="compositionally biased region" description="Low complexity" evidence="3">
    <location>
        <begin position="62"/>
        <end position="80"/>
    </location>
</feature>
<dbReference type="Pfam" id="PF13041">
    <property type="entry name" value="PPR_2"/>
    <property type="match status" value="4"/>
</dbReference>
<evidence type="ECO:0000256" key="2">
    <source>
        <dbReference type="PROSITE-ProRule" id="PRU00708"/>
    </source>
</evidence>
<organism evidence="5 6">
    <name type="scientific">Protea cynaroides</name>
    <dbReference type="NCBI Taxonomy" id="273540"/>
    <lineage>
        <taxon>Eukaryota</taxon>
        <taxon>Viridiplantae</taxon>
        <taxon>Streptophyta</taxon>
        <taxon>Embryophyta</taxon>
        <taxon>Tracheophyta</taxon>
        <taxon>Spermatophyta</taxon>
        <taxon>Magnoliopsida</taxon>
        <taxon>Proteales</taxon>
        <taxon>Proteaceae</taxon>
        <taxon>Protea</taxon>
    </lineage>
</organism>
<dbReference type="Pfam" id="PF20431">
    <property type="entry name" value="E_motif"/>
    <property type="match status" value="1"/>
</dbReference>
<dbReference type="InterPro" id="IPR032867">
    <property type="entry name" value="DYW_dom"/>
</dbReference>
<feature type="repeat" description="PPR" evidence="2">
    <location>
        <begin position="164"/>
        <end position="198"/>
    </location>
</feature>
<dbReference type="Proteomes" id="UP001141806">
    <property type="component" value="Unassembled WGS sequence"/>
</dbReference>
<feature type="region of interest" description="Disordered" evidence="3">
    <location>
        <begin position="62"/>
        <end position="81"/>
    </location>
</feature>
<comment type="caution">
    <text evidence="5">The sequence shown here is derived from an EMBL/GenBank/DDBJ whole genome shotgun (WGS) entry which is preliminary data.</text>
</comment>
<dbReference type="AlphaFoldDB" id="A0A9Q0QRN8"/>
<dbReference type="Gene3D" id="1.25.40.10">
    <property type="entry name" value="Tetratricopeptide repeat domain"/>
    <property type="match status" value="5"/>
</dbReference>
<dbReference type="OrthoDB" id="745501at2759"/>
<dbReference type="GO" id="GO:0003723">
    <property type="term" value="F:RNA binding"/>
    <property type="evidence" value="ECO:0007669"/>
    <property type="project" value="InterPro"/>
</dbReference>
<evidence type="ECO:0000313" key="6">
    <source>
        <dbReference type="Proteomes" id="UP001141806"/>
    </source>
</evidence>
<dbReference type="GO" id="GO:0009451">
    <property type="term" value="P:RNA modification"/>
    <property type="evidence" value="ECO:0007669"/>
    <property type="project" value="InterPro"/>
</dbReference>
<accession>A0A9Q0QRN8</accession>
<feature type="repeat" description="PPR" evidence="2">
    <location>
        <begin position="398"/>
        <end position="432"/>
    </location>
</feature>
<dbReference type="Pfam" id="PF14432">
    <property type="entry name" value="DYW_deaminase"/>
    <property type="match status" value="1"/>
</dbReference>
<dbReference type="PANTHER" id="PTHR47926:SF512">
    <property type="entry name" value="REPEAT (PPR) SUPERFAMILY PROTEIN, PUTATIVE-RELATED"/>
    <property type="match status" value="1"/>
</dbReference>
<keyword evidence="6" id="KW-1185">Reference proteome</keyword>
<dbReference type="InterPro" id="IPR046848">
    <property type="entry name" value="E_motif"/>
</dbReference>
<dbReference type="Pfam" id="PF01535">
    <property type="entry name" value="PPR"/>
    <property type="match status" value="4"/>
</dbReference>
<evidence type="ECO:0000313" key="5">
    <source>
        <dbReference type="EMBL" id="KAJ4969358.1"/>
    </source>
</evidence>
<evidence type="ECO:0000259" key="4">
    <source>
        <dbReference type="Pfam" id="PF14432"/>
    </source>
</evidence>
<dbReference type="PROSITE" id="PS51375">
    <property type="entry name" value="PPR"/>
    <property type="match status" value="4"/>
</dbReference>
<dbReference type="InterPro" id="IPR011990">
    <property type="entry name" value="TPR-like_helical_dom_sf"/>
</dbReference>
<protein>
    <recommendedName>
        <fullName evidence="4">DYW domain-containing protein</fullName>
    </recommendedName>
</protein>
<dbReference type="GO" id="GO:0008270">
    <property type="term" value="F:zinc ion binding"/>
    <property type="evidence" value="ECO:0007669"/>
    <property type="project" value="InterPro"/>
</dbReference>
<evidence type="ECO:0000256" key="3">
    <source>
        <dbReference type="SAM" id="MobiDB-lite"/>
    </source>
</evidence>
<dbReference type="PANTHER" id="PTHR47926">
    <property type="entry name" value="PENTATRICOPEPTIDE REPEAT-CONTAINING PROTEIN"/>
    <property type="match status" value="1"/>
</dbReference>
<proteinExistence type="predicted"/>
<dbReference type="InterPro" id="IPR002885">
    <property type="entry name" value="PPR_rpt"/>
</dbReference>
<evidence type="ECO:0000256" key="1">
    <source>
        <dbReference type="ARBA" id="ARBA00022737"/>
    </source>
</evidence>
<dbReference type="InterPro" id="IPR046960">
    <property type="entry name" value="PPR_At4g14850-like_plant"/>
</dbReference>
<dbReference type="FunFam" id="1.25.40.10:FF:000679">
    <property type="entry name" value="Pentatricopeptide repeat-containing protein At5g03800"/>
    <property type="match status" value="1"/>
</dbReference>
<gene>
    <name evidence="5" type="ORF">NE237_016059</name>
</gene>
<keyword evidence="1" id="KW-0677">Repeat</keyword>
<feature type="repeat" description="PPR" evidence="2">
    <location>
        <begin position="603"/>
        <end position="637"/>
    </location>
</feature>
<dbReference type="FunFam" id="1.25.40.10:FF:000090">
    <property type="entry name" value="Pentatricopeptide repeat-containing protein, chloroplastic"/>
    <property type="match status" value="1"/>
</dbReference>
<reference evidence="5" key="1">
    <citation type="journal article" date="2023" name="Plant J.">
        <title>The genome of the king protea, Protea cynaroides.</title>
        <authorList>
            <person name="Chang J."/>
            <person name="Duong T.A."/>
            <person name="Schoeman C."/>
            <person name="Ma X."/>
            <person name="Roodt D."/>
            <person name="Barker N."/>
            <person name="Li Z."/>
            <person name="Van de Peer Y."/>
            <person name="Mizrachi E."/>
        </authorList>
    </citation>
    <scope>NUCLEOTIDE SEQUENCE</scope>
    <source>
        <tissue evidence="5">Young leaves</tissue>
    </source>
</reference>
<feature type="repeat" description="PPR" evidence="2">
    <location>
        <begin position="501"/>
        <end position="535"/>
    </location>
</feature>
<feature type="domain" description="DYW" evidence="4">
    <location>
        <begin position="820"/>
        <end position="912"/>
    </location>
</feature>
<name>A0A9Q0QRN8_9MAGN</name>